<protein>
    <recommendedName>
        <fullName evidence="3 9">Energy-coupling factor transporter transmembrane protein EcfT</fullName>
        <shortName evidence="9">ECF transporter T component EcfT</shortName>
    </recommendedName>
</protein>
<keyword evidence="4 9" id="KW-0813">Transport</keyword>
<evidence type="ECO:0000313" key="10">
    <source>
        <dbReference type="EMBL" id="MDE5415791.1"/>
    </source>
</evidence>
<evidence type="ECO:0000256" key="7">
    <source>
        <dbReference type="ARBA" id="ARBA00022989"/>
    </source>
</evidence>
<keyword evidence="8 9" id="KW-0472">Membrane</keyword>
<feature type="transmembrane region" description="Helical" evidence="9">
    <location>
        <begin position="107"/>
        <end position="129"/>
    </location>
</feature>
<feature type="transmembrane region" description="Helical" evidence="9">
    <location>
        <begin position="24"/>
        <end position="39"/>
    </location>
</feature>
<dbReference type="InterPro" id="IPR003339">
    <property type="entry name" value="ABC/ECF_trnsptr_transmembrane"/>
</dbReference>
<evidence type="ECO:0000256" key="3">
    <source>
        <dbReference type="ARBA" id="ARBA00014042"/>
    </source>
</evidence>
<gene>
    <name evidence="9" type="primary">ecfT</name>
    <name evidence="10" type="ORF">N7Z68_20795</name>
</gene>
<comment type="subunit">
    <text evidence="9">Forms a stable energy-coupling factor (ECF) transporter complex composed of 2 membrane-embedded substrate-binding proteins (S component), 2 ATP-binding proteins (A component) and 2 transmembrane proteins (T component).</text>
</comment>
<evidence type="ECO:0000256" key="4">
    <source>
        <dbReference type="ARBA" id="ARBA00022448"/>
    </source>
</evidence>
<dbReference type="RefSeq" id="WP_275120380.1">
    <property type="nucleotide sequence ID" value="NZ_JAOTPO010000020.1"/>
</dbReference>
<feature type="transmembrane region" description="Helical" evidence="9">
    <location>
        <begin position="240"/>
        <end position="263"/>
    </location>
</feature>
<evidence type="ECO:0000256" key="2">
    <source>
        <dbReference type="ARBA" id="ARBA00005660"/>
    </source>
</evidence>
<dbReference type="InterPro" id="IPR024919">
    <property type="entry name" value="EcfT"/>
</dbReference>
<evidence type="ECO:0000256" key="1">
    <source>
        <dbReference type="ARBA" id="ARBA00004651"/>
    </source>
</evidence>
<comment type="subcellular location">
    <subcellularLocation>
        <location evidence="1 9">Cell membrane</location>
        <topology evidence="1 9">Multi-pass membrane protein</topology>
    </subcellularLocation>
</comment>
<name>A0ABT5VK28_9BACI</name>
<dbReference type="PANTHER" id="PTHR33514">
    <property type="entry name" value="PROTEIN ABCI12, CHLOROPLASTIC"/>
    <property type="match status" value="1"/>
</dbReference>
<keyword evidence="6 9" id="KW-0812">Transmembrane</keyword>
<dbReference type="Pfam" id="PF02361">
    <property type="entry name" value="CbiQ"/>
    <property type="match status" value="1"/>
</dbReference>
<evidence type="ECO:0000256" key="5">
    <source>
        <dbReference type="ARBA" id="ARBA00022475"/>
    </source>
</evidence>
<keyword evidence="11" id="KW-1185">Reference proteome</keyword>
<evidence type="ECO:0000313" key="11">
    <source>
        <dbReference type="Proteomes" id="UP001148125"/>
    </source>
</evidence>
<organism evidence="10 11">
    <name type="scientific">Alkalihalobacterium chitinilyticum</name>
    <dbReference type="NCBI Taxonomy" id="2980103"/>
    <lineage>
        <taxon>Bacteria</taxon>
        <taxon>Bacillati</taxon>
        <taxon>Bacillota</taxon>
        <taxon>Bacilli</taxon>
        <taxon>Bacillales</taxon>
        <taxon>Bacillaceae</taxon>
        <taxon>Alkalihalobacterium</taxon>
    </lineage>
</organism>
<comment type="function">
    <text evidence="9">Transmembrane (T) component of an energy-coupling factor (ECF) ABC-transporter complex. Unlike classic ABC transporters this ECF transporter provides the energy necessary to transport a number of different substrates.</text>
</comment>
<proteinExistence type="inferred from homology"/>
<keyword evidence="5 9" id="KW-1003">Cell membrane</keyword>
<accession>A0ABT5VK28</accession>
<dbReference type="PANTHER" id="PTHR33514:SF13">
    <property type="entry name" value="PROTEIN ABCI12, CHLOROPLASTIC"/>
    <property type="match status" value="1"/>
</dbReference>
<dbReference type="CDD" id="cd16914">
    <property type="entry name" value="EcfT"/>
    <property type="match status" value="1"/>
</dbReference>
<sequence length="265" mass="29926">MFQHILIGQYVEAKSILHRLDPRAKLLAVFLLVIIVFFANSWESYAVVVSFCLAAILISKVPIRFIYKGLKPIFLLVLITLIIHLLLNKEGPLVFQWGPIKIYESGITQGVFISIRLLILVIFTSLLTLTTKPMDLTDGLESILSPFKRFGLPAHELALMMSISLRFIPTLLQETEKIAKAQMARGVDFTSGPLKERMKAFIPLLIPLFISSFKRAEDLALAMEARGYRGGEGRTKLRQLYWSLHDTSMVVLIVCFGIGLFFLRA</sequence>
<dbReference type="Proteomes" id="UP001148125">
    <property type="component" value="Unassembled WGS sequence"/>
</dbReference>
<evidence type="ECO:0000256" key="6">
    <source>
        <dbReference type="ARBA" id="ARBA00022692"/>
    </source>
</evidence>
<dbReference type="EMBL" id="JAOTPO010000020">
    <property type="protein sequence ID" value="MDE5415791.1"/>
    <property type="molecule type" value="Genomic_DNA"/>
</dbReference>
<comment type="similarity">
    <text evidence="2 9">Belongs to the energy-coupling factor EcfT family.</text>
</comment>
<evidence type="ECO:0000256" key="8">
    <source>
        <dbReference type="ARBA" id="ARBA00023136"/>
    </source>
</evidence>
<dbReference type="HAMAP" id="MF_01461">
    <property type="entry name" value="EcfT"/>
    <property type="match status" value="1"/>
</dbReference>
<comment type="caution">
    <text evidence="10">The sequence shown here is derived from an EMBL/GenBank/DDBJ whole genome shotgun (WGS) entry which is preliminary data.</text>
</comment>
<keyword evidence="7 9" id="KW-1133">Transmembrane helix</keyword>
<evidence type="ECO:0000256" key="9">
    <source>
        <dbReference type="HAMAP-Rule" id="MF_01461"/>
    </source>
</evidence>
<feature type="transmembrane region" description="Helical" evidence="9">
    <location>
        <begin position="70"/>
        <end position="87"/>
    </location>
</feature>
<reference evidence="10" key="1">
    <citation type="submission" date="2024-05" db="EMBL/GenBank/DDBJ databases">
        <title>Alkalihalobacillus sp. strain MEB203 novel alkaliphilic bacterium from Lonar Lake, India.</title>
        <authorList>
            <person name="Joshi A."/>
            <person name="Thite S."/>
            <person name="Mengade P."/>
        </authorList>
    </citation>
    <scope>NUCLEOTIDE SEQUENCE</scope>
    <source>
        <strain evidence="10">MEB 203</strain>
    </source>
</reference>